<evidence type="ECO:0000256" key="1">
    <source>
        <dbReference type="SAM" id="MobiDB-lite"/>
    </source>
</evidence>
<name>A0A8E0RIP4_9TREM</name>
<dbReference type="EMBL" id="LUCM01011739">
    <property type="protein sequence ID" value="KAA0183527.1"/>
    <property type="molecule type" value="Genomic_DNA"/>
</dbReference>
<gene>
    <name evidence="2" type="ORF">FBUS_11202</name>
</gene>
<sequence>MKEIYVFPEEIQSRLPVPSPRIDLIRSLFKSNIDRSMLDAYEEMKPIRHKNVLDRRVRHQRVRQKNKKPKQLIPT</sequence>
<proteinExistence type="predicted"/>
<keyword evidence="3" id="KW-1185">Reference proteome</keyword>
<protein>
    <submittedName>
        <fullName evidence="2">Uncharacterized protein</fullName>
    </submittedName>
</protein>
<feature type="region of interest" description="Disordered" evidence="1">
    <location>
        <begin position="56"/>
        <end position="75"/>
    </location>
</feature>
<comment type="caution">
    <text evidence="2">The sequence shown here is derived from an EMBL/GenBank/DDBJ whole genome shotgun (WGS) entry which is preliminary data.</text>
</comment>
<dbReference type="Proteomes" id="UP000728185">
    <property type="component" value="Unassembled WGS sequence"/>
</dbReference>
<evidence type="ECO:0000313" key="2">
    <source>
        <dbReference type="EMBL" id="KAA0183527.1"/>
    </source>
</evidence>
<organism evidence="2 3">
    <name type="scientific">Fasciolopsis buskii</name>
    <dbReference type="NCBI Taxonomy" id="27845"/>
    <lineage>
        <taxon>Eukaryota</taxon>
        <taxon>Metazoa</taxon>
        <taxon>Spiralia</taxon>
        <taxon>Lophotrochozoa</taxon>
        <taxon>Platyhelminthes</taxon>
        <taxon>Trematoda</taxon>
        <taxon>Digenea</taxon>
        <taxon>Plagiorchiida</taxon>
        <taxon>Echinostomata</taxon>
        <taxon>Echinostomatoidea</taxon>
        <taxon>Fasciolidae</taxon>
        <taxon>Fasciolopsis</taxon>
    </lineage>
</organism>
<accession>A0A8E0RIP4</accession>
<evidence type="ECO:0000313" key="3">
    <source>
        <dbReference type="Proteomes" id="UP000728185"/>
    </source>
</evidence>
<dbReference type="AlphaFoldDB" id="A0A8E0RIP4"/>
<reference evidence="2" key="1">
    <citation type="submission" date="2019-05" db="EMBL/GenBank/DDBJ databases">
        <title>Annotation for the trematode Fasciolopsis buski.</title>
        <authorList>
            <person name="Choi Y.-J."/>
        </authorList>
    </citation>
    <scope>NUCLEOTIDE SEQUENCE</scope>
    <source>
        <strain evidence="2">HT</strain>
        <tissue evidence="2">Whole worm</tissue>
    </source>
</reference>
<dbReference type="OrthoDB" id="371245at2759"/>